<keyword evidence="12" id="KW-1185">Reference proteome</keyword>
<dbReference type="Gene3D" id="3.30.40.10">
    <property type="entry name" value="Zinc/RING finger domain, C3HC4 (zinc finger)"/>
    <property type="match status" value="1"/>
</dbReference>
<dbReference type="InterPro" id="IPR019786">
    <property type="entry name" value="Zinc_finger_PHD-type_CS"/>
</dbReference>
<dbReference type="Gene3D" id="3.40.630.30">
    <property type="match status" value="1"/>
</dbReference>
<dbReference type="InterPro" id="IPR016181">
    <property type="entry name" value="Acyl_CoA_acyltransferase"/>
</dbReference>
<keyword evidence="3 6" id="KW-0863">Zinc-finger</keyword>
<dbReference type="SMART" id="SM00249">
    <property type="entry name" value="PHD"/>
    <property type="match status" value="1"/>
</dbReference>
<dbReference type="GO" id="GO:0005634">
    <property type="term" value="C:nucleus"/>
    <property type="evidence" value="ECO:0000318"/>
    <property type="project" value="GO_Central"/>
</dbReference>
<name>A0A804N770_MAIZE</name>
<dbReference type="InterPro" id="IPR056511">
    <property type="entry name" value="IDM1_C"/>
</dbReference>
<reference evidence="11" key="3">
    <citation type="submission" date="2021-05" db="UniProtKB">
        <authorList>
            <consortium name="EnsemblPlants"/>
        </authorList>
    </citation>
    <scope>IDENTIFICATION</scope>
    <source>
        <strain evidence="11">cv. B73</strain>
    </source>
</reference>
<evidence type="ECO:0000256" key="6">
    <source>
        <dbReference type="PROSITE-ProRule" id="PRU00146"/>
    </source>
</evidence>
<feature type="coiled-coil region" evidence="7">
    <location>
        <begin position="401"/>
        <end position="428"/>
    </location>
</feature>
<dbReference type="PANTHER" id="PTHR46309:SF26">
    <property type="entry name" value="PHD-TYPE DOMAIN-CONTAINING PROTEIN"/>
    <property type="match status" value="1"/>
</dbReference>
<dbReference type="InterPro" id="IPR000182">
    <property type="entry name" value="GNAT_dom"/>
</dbReference>
<dbReference type="GO" id="GO:0008270">
    <property type="term" value="F:zinc ion binding"/>
    <property type="evidence" value="ECO:0007669"/>
    <property type="project" value="UniProtKB-KW"/>
</dbReference>
<evidence type="ECO:0008006" key="13">
    <source>
        <dbReference type="Google" id="ProtNLM"/>
    </source>
</evidence>
<keyword evidence="7" id="KW-0175">Coiled coil</keyword>
<dbReference type="PROSITE" id="PS50016">
    <property type="entry name" value="ZF_PHD_2"/>
    <property type="match status" value="1"/>
</dbReference>
<dbReference type="InterPro" id="IPR032308">
    <property type="entry name" value="TDBD"/>
</dbReference>
<dbReference type="GO" id="GO:0016747">
    <property type="term" value="F:acyltransferase activity, transferring groups other than amino-acyl groups"/>
    <property type="evidence" value="ECO:0007669"/>
    <property type="project" value="InterPro"/>
</dbReference>
<dbReference type="PANTHER" id="PTHR46309">
    <property type="entry name" value="PHD FINGER PROTEIN 12"/>
    <property type="match status" value="1"/>
</dbReference>
<evidence type="ECO:0000256" key="7">
    <source>
        <dbReference type="SAM" id="Coils"/>
    </source>
</evidence>
<evidence type="ECO:0000259" key="10">
    <source>
        <dbReference type="PROSITE" id="PS51186"/>
    </source>
</evidence>
<keyword evidence="2" id="KW-0479">Metal-binding</keyword>
<feature type="domain" description="N-acetyltransferase" evidence="10">
    <location>
        <begin position="595"/>
        <end position="742"/>
    </location>
</feature>
<dbReference type="InterPro" id="IPR042163">
    <property type="entry name" value="PHF12"/>
</dbReference>
<dbReference type="GO" id="GO:0006357">
    <property type="term" value="P:regulation of transcription by RNA polymerase II"/>
    <property type="evidence" value="ECO:0000318"/>
    <property type="project" value="GO_Central"/>
</dbReference>
<dbReference type="InterPro" id="IPR013083">
    <property type="entry name" value="Znf_RING/FYVE/PHD"/>
</dbReference>
<reference evidence="11" key="2">
    <citation type="submission" date="2019-07" db="EMBL/GenBank/DDBJ databases">
        <authorList>
            <person name="Seetharam A."/>
            <person name="Woodhouse M."/>
            <person name="Cannon E."/>
        </authorList>
    </citation>
    <scope>NUCLEOTIDE SEQUENCE [LARGE SCALE GENOMIC DNA]</scope>
    <source>
        <strain evidence="11">cv. B73</strain>
    </source>
</reference>
<dbReference type="Pfam" id="PF23209">
    <property type="entry name" value="IDM1_C"/>
    <property type="match status" value="1"/>
</dbReference>
<evidence type="ECO:0000256" key="5">
    <source>
        <dbReference type="ARBA" id="ARBA00023242"/>
    </source>
</evidence>
<dbReference type="Gramene" id="Zm00001eb140130_T001">
    <property type="protein sequence ID" value="Zm00001eb140130_P001"/>
    <property type="gene ID" value="Zm00001eb140130"/>
</dbReference>
<reference evidence="12" key="1">
    <citation type="submission" date="2015-12" db="EMBL/GenBank/DDBJ databases">
        <title>Update maize B73 reference genome by single molecule sequencing technologies.</title>
        <authorList>
            <consortium name="Maize Genome Sequencing Project"/>
            <person name="Ware D."/>
        </authorList>
    </citation>
    <scope>NUCLEOTIDE SEQUENCE [LARGE SCALE GENOMIC DNA]</scope>
    <source>
        <strain evidence="12">cv. B73</strain>
    </source>
</reference>
<dbReference type="Proteomes" id="UP000007305">
    <property type="component" value="Chromosome 3"/>
</dbReference>
<evidence type="ECO:0000256" key="1">
    <source>
        <dbReference type="ARBA" id="ARBA00004123"/>
    </source>
</evidence>
<dbReference type="AlphaFoldDB" id="A0A804N770"/>
<feature type="compositionally biased region" description="Polar residues" evidence="8">
    <location>
        <begin position="256"/>
        <end position="265"/>
    </location>
</feature>
<keyword evidence="5" id="KW-0539">Nucleus</keyword>
<keyword evidence="4" id="KW-0862">Zinc</keyword>
<protein>
    <recommendedName>
        <fullName evidence="13">PHD-type domain-containing protein</fullName>
    </recommendedName>
</protein>
<feature type="compositionally biased region" description="Low complexity" evidence="8">
    <location>
        <begin position="286"/>
        <end position="295"/>
    </location>
</feature>
<evidence type="ECO:0000256" key="2">
    <source>
        <dbReference type="ARBA" id="ARBA00022723"/>
    </source>
</evidence>
<dbReference type="Pfam" id="PF16135">
    <property type="entry name" value="TDBD"/>
    <property type="match status" value="1"/>
</dbReference>
<dbReference type="CDD" id="cd04301">
    <property type="entry name" value="NAT_SF"/>
    <property type="match status" value="1"/>
</dbReference>
<dbReference type="PROSITE" id="PS51186">
    <property type="entry name" value="GNAT"/>
    <property type="match status" value="1"/>
</dbReference>
<comment type="subcellular location">
    <subcellularLocation>
        <location evidence="1">Nucleus</location>
    </subcellularLocation>
</comment>
<organism evidence="11 12">
    <name type="scientific">Zea mays</name>
    <name type="common">Maize</name>
    <dbReference type="NCBI Taxonomy" id="4577"/>
    <lineage>
        <taxon>Eukaryota</taxon>
        <taxon>Viridiplantae</taxon>
        <taxon>Streptophyta</taxon>
        <taxon>Embryophyta</taxon>
        <taxon>Tracheophyta</taxon>
        <taxon>Spermatophyta</taxon>
        <taxon>Magnoliopsida</taxon>
        <taxon>Liliopsida</taxon>
        <taxon>Poales</taxon>
        <taxon>Poaceae</taxon>
        <taxon>PACMAD clade</taxon>
        <taxon>Panicoideae</taxon>
        <taxon>Andropogonodae</taxon>
        <taxon>Andropogoneae</taxon>
        <taxon>Tripsacinae</taxon>
        <taxon>Zea</taxon>
    </lineage>
</organism>
<evidence type="ECO:0000256" key="3">
    <source>
        <dbReference type="ARBA" id="ARBA00022771"/>
    </source>
</evidence>
<dbReference type="SUPFAM" id="SSF57903">
    <property type="entry name" value="FYVE/PHD zinc finger"/>
    <property type="match status" value="1"/>
</dbReference>
<evidence type="ECO:0000259" key="9">
    <source>
        <dbReference type="PROSITE" id="PS50016"/>
    </source>
</evidence>
<sequence length="1000" mass="107162">MSPSSPVPARPENVASGPATTSNAFHVLNSGGGAGTYLGPPHAAALRSPQVRPITGFGYPATGVVAPANVARPPGGQLGARMEIVQQLMHLAGWGNLPSPPSPWLHNYAAFMSPRGQPLLLSPSASGPPGASGSSVAVRGVARRYAPGPGGRRKPPNVRPLQITDAATVAAGSASKKKAVGAAQHLPPVLAMPTTVGGEVAAAANGRVRKRAPKDKDGSKPEPSKKPSLPRQRAASKQRTAGDMNAVAADAKTPGVENQTPSNDLQIVPVVPPPTPTNRRKRKQKSPSSSVVARRSSAVAAAKRHTILAWLIDAGFLSDGEKVFYVPVDGKVVSGAVTRTGVHCGCCDAVVPLPSFEAHAGRDPGRQRRSWEKLLLVSGSSLLRRMQEAWEKERVKMFLVQEKARAALEQEQERSAQAKRRLLAKQKKGAVEGVVTPPRPRTKMRPGAKDSSDDACGVCGDGGELLCCDSCPSTFHPACLAMKVPQGWWACHYCRCVLCMANDDQGLSTCQHCSLKYHEVCRRPSLSNGRGIGAYCSETCKKVSARLSDMVGVTNHTEDGFSWALLKIQKDEAVSSQDTAAVLECNVKLAVALGVLNECFNPAKDRRTKIDMLHQAVYSLGSEFKRVSYEGFYTMVLDKDGETIAAALLRIHGTKVAEMPFAATLPAYRKQGMMRRLVNAVEQVLASVQVDKLVIPAIAALVDTWTRSFSFRPLLDPESREEIRRRSLVVIAGTTLLHKPVAAARPPSPHRHAEAAAPKNAGLPWWWKYTQQAPPLTDDERAFLDTAPLACSFTDLLVTGELRLCAGNSIACCSSASVRRPQVRHVLPRHPALAQSQESPPRAIIAPRAPSTFHRRSHRIPGIIHRLRAPSRNPRKRSIPAQCDVLMPRAPATDILPTSVSIHRHLPTGSRARASNSVRFSPRAVRSVSHECLQASFHADLPAPSKKPTAIAVPRHAAAPRKSSGGGKKQLNLFQRAAAVALDAFEEGFVANVDSRLEGG</sequence>
<dbReference type="InterPro" id="IPR001965">
    <property type="entry name" value="Znf_PHD"/>
</dbReference>
<feature type="compositionally biased region" description="Basic and acidic residues" evidence="8">
    <location>
        <begin position="214"/>
        <end position="225"/>
    </location>
</feature>
<dbReference type="EnsemblPlants" id="Zm00001eb140130_T001">
    <property type="protein sequence ID" value="Zm00001eb140130_P001"/>
    <property type="gene ID" value="Zm00001eb140130"/>
</dbReference>
<proteinExistence type="predicted"/>
<dbReference type="SUPFAM" id="SSF55729">
    <property type="entry name" value="Acyl-CoA N-acyltransferases (Nat)"/>
    <property type="match status" value="1"/>
</dbReference>
<evidence type="ECO:0000256" key="8">
    <source>
        <dbReference type="SAM" id="MobiDB-lite"/>
    </source>
</evidence>
<feature type="region of interest" description="Disordered" evidence="8">
    <location>
        <begin position="429"/>
        <end position="449"/>
    </location>
</feature>
<evidence type="ECO:0000256" key="4">
    <source>
        <dbReference type="ARBA" id="ARBA00022833"/>
    </source>
</evidence>
<evidence type="ECO:0000313" key="12">
    <source>
        <dbReference type="Proteomes" id="UP000007305"/>
    </source>
</evidence>
<dbReference type="PROSITE" id="PS01359">
    <property type="entry name" value="ZF_PHD_1"/>
    <property type="match status" value="1"/>
</dbReference>
<feature type="region of interest" description="Disordered" evidence="8">
    <location>
        <begin position="203"/>
        <end position="295"/>
    </location>
</feature>
<dbReference type="InParanoid" id="A0A804N770"/>
<dbReference type="InterPro" id="IPR019787">
    <property type="entry name" value="Znf_PHD-finger"/>
</dbReference>
<dbReference type="InterPro" id="IPR011011">
    <property type="entry name" value="Znf_FYVE_PHD"/>
</dbReference>
<dbReference type="GO" id="GO:0003714">
    <property type="term" value="F:transcription corepressor activity"/>
    <property type="evidence" value="ECO:0000318"/>
    <property type="project" value="GO_Central"/>
</dbReference>
<feature type="region of interest" description="Disordered" evidence="8">
    <location>
        <begin position="1"/>
        <end position="22"/>
    </location>
</feature>
<feature type="domain" description="PHD-type" evidence="9">
    <location>
        <begin position="453"/>
        <end position="497"/>
    </location>
</feature>
<evidence type="ECO:0000313" key="11">
    <source>
        <dbReference type="EnsemblPlants" id="Zm00001eb140130_P001"/>
    </source>
</evidence>
<accession>A0A804N770</accession>